<dbReference type="GO" id="GO:0005840">
    <property type="term" value="C:ribosome"/>
    <property type="evidence" value="ECO:0007669"/>
    <property type="project" value="UniProtKB-KW"/>
</dbReference>
<dbReference type="PANTHER" id="PTHR43420">
    <property type="entry name" value="ACETYLTRANSFERASE"/>
    <property type="match status" value="1"/>
</dbReference>
<keyword evidence="3 7" id="KW-0808">Transferase</keyword>
<evidence type="ECO:0000259" key="6">
    <source>
        <dbReference type="PROSITE" id="PS51186"/>
    </source>
</evidence>
<evidence type="ECO:0000256" key="4">
    <source>
        <dbReference type="ARBA" id="ARBA00023315"/>
    </source>
</evidence>
<keyword evidence="4 7" id="KW-0012">Acyltransferase</keyword>
<gene>
    <name evidence="7" type="primary">rimI</name>
    <name evidence="7" type="ORF">ACFORF_01395</name>
</gene>
<comment type="similarity">
    <text evidence="1 5">Belongs to the acetyltransferase family. RimI subfamily.</text>
</comment>
<organism evidence="7 8">
    <name type="scientific">Streptococcus caprae</name>
    <dbReference type="NCBI Taxonomy" id="1640501"/>
    <lineage>
        <taxon>Bacteria</taxon>
        <taxon>Bacillati</taxon>
        <taxon>Bacillota</taxon>
        <taxon>Bacilli</taxon>
        <taxon>Lactobacillales</taxon>
        <taxon>Streptococcaceae</taxon>
        <taxon>Streptococcus</taxon>
    </lineage>
</organism>
<accession>A0ABV8CT23</accession>
<dbReference type="InterPro" id="IPR006464">
    <property type="entry name" value="AcTrfase_RimI/Ard1"/>
</dbReference>
<feature type="domain" description="N-acetyltransferase" evidence="6">
    <location>
        <begin position="1"/>
        <end position="137"/>
    </location>
</feature>
<evidence type="ECO:0000256" key="1">
    <source>
        <dbReference type="ARBA" id="ARBA00005395"/>
    </source>
</evidence>
<dbReference type="PROSITE" id="PS51186">
    <property type="entry name" value="GNAT"/>
    <property type="match status" value="1"/>
</dbReference>
<dbReference type="InterPro" id="IPR016181">
    <property type="entry name" value="Acyl_CoA_acyltransferase"/>
</dbReference>
<keyword evidence="7" id="KW-0689">Ribosomal protein</keyword>
<dbReference type="PANTHER" id="PTHR43420:SF44">
    <property type="entry name" value="ACETYLTRANSFERASE YPEA"/>
    <property type="match status" value="1"/>
</dbReference>
<keyword evidence="7" id="KW-0687">Ribonucleoprotein</keyword>
<comment type="caution">
    <text evidence="7">The sequence shown here is derived from an EMBL/GenBank/DDBJ whole genome shotgun (WGS) entry which is preliminary data.</text>
</comment>
<evidence type="ECO:0000313" key="8">
    <source>
        <dbReference type="Proteomes" id="UP001595807"/>
    </source>
</evidence>
<comment type="function">
    <text evidence="5">Acetylates the N-terminal alanine of ribosomal protein bS18.</text>
</comment>
<dbReference type="InterPro" id="IPR000182">
    <property type="entry name" value="GNAT_dom"/>
</dbReference>
<dbReference type="EMBL" id="JBHRZV010000006">
    <property type="protein sequence ID" value="MFC3927290.1"/>
    <property type="molecule type" value="Genomic_DNA"/>
</dbReference>
<name>A0ABV8CT23_9STRE</name>
<dbReference type="NCBIfam" id="TIGR01575">
    <property type="entry name" value="rimI"/>
    <property type="match status" value="1"/>
</dbReference>
<evidence type="ECO:0000256" key="2">
    <source>
        <dbReference type="ARBA" id="ARBA00022490"/>
    </source>
</evidence>
<dbReference type="SUPFAM" id="SSF55729">
    <property type="entry name" value="Acyl-CoA N-acyltransferases (Nat)"/>
    <property type="match status" value="1"/>
</dbReference>
<dbReference type="RefSeq" id="WP_380424652.1">
    <property type="nucleotide sequence ID" value="NZ_JBHRZV010000006.1"/>
</dbReference>
<dbReference type="Proteomes" id="UP001595807">
    <property type="component" value="Unassembled WGS sequence"/>
</dbReference>
<protein>
    <recommendedName>
        <fullName evidence="5">[Ribosomal protein bS18]-alanine N-acetyltransferase</fullName>
        <ecNumber evidence="5">2.3.1.266</ecNumber>
    </recommendedName>
</protein>
<evidence type="ECO:0000256" key="5">
    <source>
        <dbReference type="RuleBase" id="RU363094"/>
    </source>
</evidence>
<reference evidence="8" key="1">
    <citation type="journal article" date="2019" name="Int. J. Syst. Evol. Microbiol.">
        <title>The Global Catalogue of Microorganisms (GCM) 10K type strain sequencing project: providing services to taxonomists for standard genome sequencing and annotation.</title>
        <authorList>
            <consortium name="The Broad Institute Genomics Platform"/>
            <consortium name="The Broad Institute Genome Sequencing Center for Infectious Disease"/>
            <person name="Wu L."/>
            <person name="Ma J."/>
        </authorList>
    </citation>
    <scope>NUCLEOTIDE SEQUENCE [LARGE SCALE GENOMIC DNA]</scope>
    <source>
        <strain evidence="8">CCUG 67170</strain>
    </source>
</reference>
<proteinExistence type="inferred from homology"/>
<keyword evidence="2 5" id="KW-0963">Cytoplasm</keyword>
<dbReference type="EC" id="2.3.1.266" evidence="5"/>
<comment type="subcellular location">
    <subcellularLocation>
        <location evidence="5">Cytoplasm</location>
    </subcellularLocation>
</comment>
<dbReference type="GO" id="GO:0008999">
    <property type="term" value="F:protein-N-terminal-alanine acetyltransferase activity"/>
    <property type="evidence" value="ECO:0007669"/>
    <property type="project" value="UniProtKB-EC"/>
</dbReference>
<evidence type="ECO:0000256" key="3">
    <source>
        <dbReference type="ARBA" id="ARBA00022679"/>
    </source>
</evidence>
<dbReference type="Gene3D" id="3.40.630.30">
    <property type="match status" value="1"/>
</dbReference>
<dbReference type="Pfam" id="PF13673">
    <property type="entry name" value="Acetyltransf_10"/>
    <property type="match status" value="1"/>
</dbReference>
<sequence length="137" mass="15748">MKTTEQAQVVHQILQATYGQSPWNLDQIQADMEQESTHYYFVQHGGQVVGFLSLQDMVGESELTNIAIMPEFQGMGLAHQLMKQLISNPQPIFLEVREGNTKAQQLYRAYGFKEVGRRKAYYHNPTEDALLMKREGR</sequence>
<keyword evidence="8" id="KW-1185">Reference proteome</keyword>
<dbReference type="CDD" id="cd04301">
    <property type="entry name" value="NAT_SF"/>
    <property type="match status" value="1"/>
</dbReference>
<dbReference type="InterPro" id="IPR050680">
    <property type="entry name" value="YpeA/RimI_acetyltransf"/>
</dbReference>
<comment type="catalytic activity">
    <reaction evidence="5">
        <text>N-terminal L-alanyl-[ribosomal protein bS18] + acetyl-CoA = N-terminal N(alpha)-acetyl-L-alanyl-[ribosomal protein bS18] + CoA + H(+)</text>
        <dbReference type="Rhea" id="RHEA:43756"/>
        <dbReference type="Rhea" id="RHEA-COMP:10676"/>
        <dbReference type="Rhea" id="RHEA-COMP:10677"/>
        <dbReference type="ChEBI" id="CHEBI:15378"/>
        <dbReference type="ChEBI" id="CHEBI:57287"/>
        <dbReference type="ChEBI" id="CHEBI:57288"/>
        <dbReference type="ChEBI" id="CHEBI:64718"/>
        <dbReference type="ChEBI" id="CHEBI:83683"/>
        <dbReference type="EC" id="2.3.1.266"/>
    </reaction>
</comment>
<evidence type="ECO:0000313" key="7">
    <source>
        <dbReference type="EMBL" id="MFC3927290.1"/>
    </source>
</evidence>